<evidence type="ECO:0000313" key="2">
    <source>
        <dbReference type="Proteomes" id="UP001177021"/>
    </source>
</evidence>
<accession>A0ACB0M7V0</accession>
<dbReference type="Proteomes" id="UP001177021">
    <property type="component" value="Unassembled WGS sequence"/>
</dbReference>
<keyword evidence="2" id="KW-1185">Reference proteome</keyword>
<name>A0ACB0M7V0_TRIPR</name>
<protein>
    <submittedName>
        <fullName evidence="1">Uncharacterized protein</fullName>
    </submittedName>
</protein>
<dbReference type="EMBL" id="CASHSV030000823">
    <property type="protein sequence ID" value="CAJ2677730.1"/>
    <property type="molecule type" value="Genomic_DNA"/>
</dbReference>
<comment type="caution">
    <text evidence="1">The sequence shown here is derived from an EMBL/GenBank/DDBJ whole genome shotgun (WGS) entry which is preliminary data.</text>
</comment>
<organism evidence="1 2">
    <name type="scientific">Trifolium pratense</name>
    <name type="common">Red clover</name>
    <dbReference type="NCBI Taxonomy" id="57577"/>
    <lineage>
        <taxon>Eukaryota</taxon>
        <taxon>Viridiplantae</taxon>
        <taxon>Streptophyta</taxon>
        <taxon>Embryophyta</taxon>
        <taxon>Tracheophyta</taxon>
        <taxon>Spermatophyta</taxon>
        <taxon>Magnoliopsida</taxon>
        <taxon>eudicotyledons</taxon>
        <taxon>Gunneridae</taxon>
        <taxon>Pentapetalae</taxon>
        <taxon>rosids</taxon>
        <taxon>fabids</taxon>
        <taxon>Fabales</taxon>
        <taxon>Fabaceae</taxon>
        <taxon>Papilionoideae</taxon>
        <taxon>50 kb inversion clade</taxon>
        <taxon>NPAAA clade</taxon>
        <taxon>Hologalegina</taxon>
        <taxon>IRL clade</taxon>
        <taxon>Trifolieae</taxon>
        <taxon>Trifolium</taxon>
    </lineage>
</organism>
<evidence type="ECO:0000313" key="1">
    <source>
        <dbReference type="EMBL" id="CAJ2677730.1"/>
    </source>
</evidence>
<sequence>MEPLTSILVPSVQELAKEPLTNVPERYVRPDQDTVVLSNTTSLPQIPVIDLGKLLSQDLNLKGHELEKLHYACKEWGFFQLVNHGVSTSLVENMKRSAKALFELSMEEKKKLWQTEGDLEGFGQAFILSEEQKLEWGDAFFLNTLPVHIRKPHIYNQIPQTFRENLEIYSAELEKLSVKITELLANALAINPKELTEEGQWIPVLPLPNAFIINIGDMLEIITNGIYKSVEHRAKVNSKKERISLATFYGPSFEAILAPTPSLVTQERPAQFRRISVLDYYDLSFSQGIRGKSYLNEIKITKGDLQKEKSQRVENNNNSY</sequence>
<reference evidence="1" key="1">
    <citation type="submission" date="2023-10" db="EMBL/GenBank/DDBJ databases">
        <authorList>
            <person name="Rodriguez Cubillos JULIANA M."/>
            <person name="De Vega J."/>
        </authorList>
    </citation>
    <scope>NUCLEOTIDE SEQUENCE</scope>
</reference>
<proteinExistence type="predicted"/>
<gene>
    <name evidence="1" type="ORF">MILVUS5_LOCUS40170</name>
</gene>